<dbReference type="EMBL" id="NBSK02000007">
    <property type="protein sequence ID" value="KAJ0196458.1"/>
    <property type="molecule type" value="Genomic_DNA"/>
</dbReference>
<feature type="transmembrane region" description="Helical" evidence="1">
    <location>
        <begin position="83"/>
        <end position="100"/>
    </location>
</feature>
<organism evidence="2 3">
    <name type="scientific">Lactuca sativa</name>
    <name type="common">Garden lettuce</name>
    <dbReference type="NCBI Taxonomy" id="4236"/>
    <lineage>
        <taxon>Eukaryota</taxon>
        <taxon>Viridiplantae</taxon>
        <taxon>Streptophyta</taxon>
        <taxon>Embryophyta</taxon>
        <taxon>Tracheophyta</taxon>
        <taxon>Spermatophyta</taxon>
        <taxon>Magnoliopsida</taxon>
        <taxon>eudicotyledons</taxon>
        <taxon>Gunneridae</taxon>
        <taxon>Pentapetalae</taxon>
        <taxon>asterids</taxon>
        <taxon>campanulids</taxon>
        <taxon>Asterales</taxon>
        <taxon>Asteraceae</taxon>
        <taxon>Cichorioideae</taxon>
        <taxon>Cichorieae</taxon>
        <taxon>Lactucinae</taxon>
        <taxon>Lactuca</taxon>
    </lineage>
</organism>
<protein>
    <submittedName>
        <fullName evidence="2">Uncharacterized protein</fullName>
    </submittedName>
</protein>
<gene>
    <name evidence="2" type="ORF">LSAT_V11C700346270</name>
</gene>
<reference evidence="2 3" key="1">
    <citation type="journal article" date="2017" name="Nat. Commun.">
        <title>Genome assembly with in vitro proximity ligation data and whole-genome triplication in lettuce.</title>
        <authorList>
            <person name="Reyes-Chin-Wo S."/>
            <person name="Wang Z."/>
            <person name="Yang X."/>
            <person name="Kozik A."/>
            <person name="Arikit S."/>
            <person name="Song C."/>
            <person name="Xia L."/>
            <person name="Froenicke L."/>
            <person name="Lavelle D.O."/>
            <person name="Truco M.J."/>
            <person name="Xia R."/>
            <person name="Zhu S."/>
            <person name="Xu C."/>
            <person name="Xu H."/>
            <person name="Xu X."/>
            <person name="Cox K."/>
            <person name="Korf I."/>
            <person name="Meyers B.C."/>
            <person name="Michelmore R.W."/>
        </authorList>
    </citation>
    <scope>NUCLEOTIDE SEQUENCE [LARGE SCALE GENOMIC DNA]</scope>
    <source>
        <strain evidence="3">cv. Salinas</strain>
        <tissue evidence="2">Seedlings</tissue>
    </source>
</reference>
<dbReference type="AlphaFoldDB" id="A0A9R1V158"/>
<comment type="caution">
    <text evidence="2">The sequence shown here is derived from an EMBL/GenBank/DDBJ whole genome shotgun (WGS) entry which is preliminary data.</text>
</comment>
<name>A0A9R1V158_LACSA</name>
<evidence type="ECO:0000313" key="2">
    <source>
        <dbReference type="EMBL" id="KAJ0196458.1"/>
    </source>
</evidence>
<sequence length="101" mass="12275">MERVLDDIFEFFERIDPPLGKHYKDTMWNMKLRIDDLLTRIFQVTMLHMKLEKHKYLRQAEREVTDAYMLIEVETMKKKVTKLVMICMVCVLVVVLYSKLF</sequence>
<keyword evidence="1" id="KW-1133">Transmembrane helix</keyword>
<keyword evidence="3" id="KW-1185">Reference proteome</keyword>
<keyword evidence="1" id="KW-0812">Transmembrane</keyword>
<proteinExistence type="predicted"/>
<dbReference type="Proteomes" id="UP000235145">
    <property type="component" value="Unassembled WGS sequence"/>
</dbReference>
<evidence type="ECO:0000256" key="1">
    <source>
        <dbReference type="SAM" id="Phobius"/>
    </source>
</evidence>
<accession>A0A9R1V158</accession>
<evidence type="ECO:0000313" key="3">
    <source>
        <dbReference type="Proteomes" id="UP000235145"/>
    </source>
</evidence>
<keyword evidence="1" id="KW-0472">Membrane</keyword>